<proteinExistence type="predicted"/>
<accession>M2PRK7</accession>
<gene>
    <name evidence="2" type="ORF">CERSUDRAFT_81992</name>
</gene>
<dbReference type="Proteomes" id="UP000016930">
    <property type="component" value="Unassembled WGS sequence"/>
</dbReference>
<dbReference type="EMBL" id="KB445794">
    <property type="protein sequence ID" value="EMD39249.1"/>
    <property type="molecule type" value="Genomic_DNA"/>
</dbReference>
<evidence type="ECO:0000313" key="2">
    <source>
        <dbReference type="EMBL" id="EMD39249.1"/>
    </source>
</evidence>
<evidence type="ECO:0000313" key="3">
    <source>
        <dbReference type="Proteomes" id="UP000016930"/>
    </source>
</evidence>
<dbReference type="HOGENOM" id="CLU_2413059_0_0_1"/>
<dbReference type="AlphaFoldDB" id="M2PRK7"/>
<sequence length="92" mass="9643">MLTQYTRTEVDTNEYAPGAHLDPSAEASANQVSDICVLLGVGAADALCSGTRCGGQRDAVSPFALGPLYNARDGVELSMQLRLDKDAAVVSR</sequence>
<protein>
    <submittedName>
        <fullName evidence="2">Uncharacterized protein</fullName>
    </submittedName>
</protein>
<evidence type="ECO:0000256" key="1">
    <source>
        <dbReference type="SAM" id="MobiDB-lite"/>
    </source>
</evidence>
<reference evidence="2 3" key="1">
    <citation type="journal article" date="2012" name="Proc. Natl. Acad. Sci. U.S.A.">
        <title>Comparative genomics of Ceriporiopsis subvermispora and Phanerochaete chrysosporium provide insight into selective ligninolysis.</title>
        <authorList>
            <person name="Fernandez-Fueyo E."/>
            <person name="Ruiz-Duenas F.J."/>
            <person name="Ferreira P."/>
            <person name="Floudas D."/>
            <person name="Hibbett D.S."/>
            <person name="Canessa P."/>
            <person name="Larrondo L.F."/>
            <person name="James T.Y."/>
            <person name="Seelenfreund D."/>
            <person name="Lobos S."/>
            <person name="Polanco R."/>
            <person name="Tello M."/>
            <person name="Honda Y."/>
            <person name="Watanabe T."/>
            <person name="Watanabe T."/>
            <person name="Ryu J.S."/>
            <person name="Kubicek C.P."/>
            <person name="Schmoll M."/>
            <person name="Gaskell J."/>
            <person name="Hammel K.E."/>
            <person name="St John F.J."/>
            <person name="Vanden Wymelenberg A."/>
            <person name="Sabat G."/>
            <person name="Splinter BonDurant S."/>
            <person name="Syed K."/>
            <person name="Yadav J.S."/>
            <person name="Doddapaneni H."/>
            <person name="Subramanian V."/>
            <person name="Lavin J.L."/>
            <person name="Oguiza J.A."/>
            <person name="Perez G."/>
            <person name="Pisabarro A.G."/>
            <person name="Ramirez L."/>
            <person name="Santoyo F."/>
            <person name="Master E."/>
            <person name="Coutinho P.M."/>
            <person name="Henrissat B."/>
            <person name="Lombard V."/>
            <person name="Magnuson J.K."/>
            <person name="Kuees U."/>
            <person name="Hori C."/>
            <person name="Igarashi K."/>
            <person name="Samejima M."/>
            <person name="Held B.W."/>
            <person name="Barry K.W."/>
            <person name="LaButti K.M."/>
            <person name="Lapidus A."/>
            <person name="Lindquist E.A."/>
            <person name="Lucas S.M."/>
            <person name="Riley R."/>
            <person name="Salamov A.A."/>
            <person name="Hoffmeister D."/>
            <person name="Schwenk D."/>
            <person name="Hadar Y."/>
            <person name="Yarden O."/>
            <person name="de Vries R.P."/>
            <person name="Wiebenga A."/>
            <person name="Stenlid J."/>
            <person name="Eastwood D."/>
            <person name="Grigoriev I.V."/>
            <person name="Berka R.M."/>
            <person name="Blanchette R.A."/>
            <person name="Kersten P."/>
            <person name="Martinez A.T."/>
            <person name="Vicuna R."/>
            <person name="Cullen D."/>
        </authorList>
    </citation>
    <scope>NUCLEOTIDE SEQUENCE [LARGE SCALE GENOMIC DNA]</scope>
    <source>
        <strain evidence="2 3">B</strain>
    </source>
</reference>
<organism evidence="2 3">
    <name type="scientific">Ceriporiopsis subvermispora (strain B)</name>
    <name type="common">White-rot fungus</name>
    <name type="synonym">Gelatoporia subvermispora</name>
    <dbReference type="NCBI Taxonomy" id="914234"/>
    <lineage>
        <taxon>Eukaryota</taxon>
        <taxon>Fungi</taxon>
        <taxon>Dikarya</taxon>
        <taxon>Basidiomycota</taxon>
        <taxon>Agaricomycotina</taxon>
        <taxon>Agaricomycetes</taxon>
        <taxon>Polyporales</taxon>
        <taxon>Gelatoporiaceae</taxon>
        <taxon>Gelatoporia</taxon>
    </lineage>
</organism>
<name>M2PRK7_CERS8</name>
<feature type="region of interest" description="Disordered" evidence="1">
    <location>
        <begin position="1"/>
        <end position="22"/>
    </location>
</feature>
<keyword evidence="3" id="KW-1185">Reference proteome</keyword>